<accession>A0ABY5NX13</accession>
<dbReference type="EC" id="2.7.1.144" evidence="1"/>
<name>A0ABY5NX13_9ENTE</name>
<gene>
    <name evidence="1" type="primary">lacC_1</name>
    <name evidence="1" type="ORF">G314FT_01120</name>
</gene>
<dbReference type="GO" id="GO:0009024">
    <property type="term" value="F:tagatose-6-phosphate kinase activity"/>
    <property type="evidence" value="ECO:0007669"/>
    <property type="project" value="UniProtKB-EC"/>
</dbReference>
<keyword evidence="1" id="KW-0418">Kinase</keyword>
<keyword evidence="1" id="KW-0808">Transferase</keyword>
<proteinExistence type="predicted"/>
<organism evidence="1 2">
    <name type="scientific">Vagococcus luciliae</name>
    <dbReference type="NCBI Taxonomy" id="2920380"/>
    <lineage>
        <taxon>Bacteria</taxon>
        <taxon>Bacillati</taxon>
        <taxon>Bacillota</taxon>
        <taxon>Bacilli</taxon>
        <taxon>Lactobacillales</taxon>
        <taxon>Enterococcaceae</taxon>
        <taxon>Vagococcus</taxon>
    </lineage>
</organism>
<reference evidence="1" key="2">
    <citation type="submission" date="2022-08" db="EMBL/GenBank/DDBJ databases">
        <authorList>
            <person name="Poehlein A."/>
            <person name="Guzman J."/>
            <person name="Daniel R."/>
            <person name="Vilcinskas A."/>
        </authorList>
    </citation>
    <scope>NUCLEOTIDE SEQUENCE</scope>
    <source>
        <strain evidence="1">G314FT</strain>
    </source>
</reference>
<dbReference type="Proteomes" id="UP001058273">
    <property type="component" value="Chromosome"/>
</dbReference>
<reference evidence="1" key="1">
    <citation type="submission" date="2022-08" db="EMBL/GenBank/DDBJ databases">
        <title>Genome sequence of Vagococcus luciliae DSM 112651.</title>
        <authorList>
            <person name="Juan G."/>
            <person name="Anja P."/>
            <person name="Rolf D."/>
            <person name="Kampfer P."/>
            <person name="Vilcinskas A."/>
        </authorList>
    </citation>
    <scope>NUCLEOTIDE SEQUENCE</scope>
    <source>
        <strain evidence="1">G314FT</strain>
    </source>
</reference>
<dbReference type="EMBL" id="CP102451">
    <property type="protein sequence ID" value="UUV98021.1"/>
    <property type="molecule type" value="Genomic_DNA"/>
</dbReference>
<dbReference type="RefSeq" id="WP_257701619.1">
    <property type="nucleotide sequence ID" value="NZ_CP102451.1"/>
</dbReference>
<keyword evidence="2" id="KW-1185">Reference proteome</keyword>
<protein>
    <submittedName>
        <fullName evidence="1">Tagatose-6-phosphate kinase</fullName>
        <ecNumber evidence="1">2.7.1.144</ecNumber>
    </submittedName>
</protein>
<evidence type="ECO:0000313" key="1">
    <source>
        <dbReference type="EMBL" id="UUV98021.1"/>
    </source>
</evidence>
<evidence type="ECO:0000313" key="2">
    <source>
        <dbReference type="Proteomes" id="UP001058273"/>
    </source>
</evidence>
<sequence length="256" mass="28895">MIVTVNLYPEVSKRMQAKINLEQRVVTHLKPIIGEVETLVLLDNMTTHINNLFQQEFSSISNVLYSRDIYDYQEVIDGSDAIILFSDSLVNKRNSYYSFFHLLQNNQKIIFDGSIETIKIALNGDDKPYAICLKETQLPDLLSLSQTVVSNMLPSEIITDPLFEDVPMVVIYGESGTGYVSHNEELFSLSTNDLDVSNLSHEGFLFGLARGLSDKENTTEVIVKQGLICAISSIDKQDVIFDEHYFDDKINVVKIA</sequence>